<dbReference type="InterPro" id="IPR052788">
    <property type="entry name" value="RING-type_E3_ligase_ATL"/>
</dbReference>
<evidence type="ECO:0000256" key="2">
    <source>
        <dbReference type="ARBA" id="ARBA00022771"/>
    </source>
</evidence>
<evidence type="ECO:0000256" key="5">
    <source>
        <dbReference type="SAM" id="SignalP"/>
    </source>
</evidence>
<evidence type="ECO:0000256" key="1">
    <source>
        <dbReference type="ARBA" id="ARBA00022723"/>
    </source>
</evidence>
<evidence type="ECO:0000313" key="9">
    <source>
        <dbReference type="Proteomes" id="UP000012960"/>
    </source>
</evidence>
<keyword evidence="9" id="KW-1185">Reference proteome</keyword>
<dbReference type="Proteomes" id="UP000012960">
    <property type="component" value="Unplaced"/>
</dbReference>
<dbReference type="InterPro" id="IPR013083">
    <property type="entry name" value="Znf_RING/FYVE/PHD"/>
</dbReference>
<dbReference type="PANTHER" id="PTHR45798">
    <property type="entry name" value="RING-H2 FINGER PROTEIN ATL61-RELATED-RELATED"/>
    <property type="match status" value="1"/>
</dbReference>
<keyword evidence="2 4" id="KW-0863">Zinc-finger</keyword>
<protein>
    <submittedName>
        <fullName evidence="7">(wild Malaysian banana) hypothetical protein</fullName>
    </submittedName>
</protein>
<evidence type="ECO:0000313" key="7">
    <source>
        <dbReference type="EMBL" id="CAG1858499.1"/>
    </source>
</evidence>
<dbReference type="PANTHER" id="PTHR45798:SF97">
    <property type="entry name" value="ALCOHOL-SENSITIVE RING FINGER PROTEIN 1"/>
    <property type="match status" value="1"/>
</dbReference>
<dbReference type="SUPFAM" id="SSF57850">
    <property type="entry name" value="RING/U-box"/>
    <property type="match status" value="1"/>
</dbReference>
<evidence type="ECO:0000256" key="4">
    <source>
        <dbReference type="PROSITE-ProRule" id="PRU00175"/>
    </source>
</evidence>
<dbReference type="AlphaFoldDB" id="A0A804HQ29"/>
<reference evidence="7" key="1">
    <citation type="submission" date="2021-03" db="EMBL/GenBank/DDBJ databases">
        <authorList>
            <consortium name="Genoscope - CEA"/>
            <person name="William W."/>
        </authorList>
    </citation>
    <scope>NUCLEOTIDE SEQUENCE</scope>
    <source>
        <strain evidence="7">Doubled-haploid Pahang</strain>
    </source>
</reference>
<accession>A0A804HQ29</accession>
<dbReference type="GO" id="GO:0008270">
    <property type="term" value="F:zinc ion binding"/>
    <property type="evidence" value="ECO:0007669"/>
    <property type="project" value="UniProtKB-KW"/>
</dbReference>
<name>A0A804HQ29_MUSAM</name>
<feature type="signal peptide" evidence="5">
    <location>
        <begin position="1"/>
        <end position="17"/>
    </location>
</feature>
<evidence type="ECO:0000259" key="6">
    <source>
        <dbReference type="PROSITE" id="PS50089"/>
    </source>
</evidence>
<dbReference type="SMART" id="SM00184">
    <property type="entry name" value="RING"/>
    <property type="match status" value="1"/>
</dbReference>
<keyword evidence="5" id="KW-0732">Signal</keyword>
<keyword evidence="3" id="KW-0862">Zinc</keyword>
<proteinExistence type="predicted"/>
<evidence type="ECO:0000313" key="8">
    <source>
        <dbReference type="EnsemblPlants" id="Ma01_p04100.1"/>
    </source>
</evidence>
<feature type="chain" id="PRO_5033610995" evidence="5">
    <location>
        <begin position="18"/>
        <end position="122"/>
    </location>
</feature>
<dbReference type="PROSITE" id="PS50089">
    <property type="entry name" value="ZF_RING_2"/>
    <property type="match status" value="1"/>
</dbReference>
<dbReference type="InParanoid" id="A0A804HQ29"/>
<reference evidence="8" key="2">
    <citation type="submission" date="2021-05" db="UniProtKB">
        <authorList>
            <consortium name="EnsemblPlants"/>
        </authorList>
    </citation>
    <scope>IDENTIFICATION</scope>
    <source>
        <strain evidence="8">subsp. malaccensis</strain>
    </source>
</reference>
<sequence length="122" mass="13486">MAAMLVLLLRAMFGCYGKRRQRSLAATFLGKIPRVVYNVPSSPSPSSPTVSVVDPQPDRESCTICIEEFVSGEELCMLPQCNHLFHGVCIQGWLLSPSLTCPVCRKFVIPKSEGNERELESV</sequence>
<dbReference type="Pfam" id="PF13639">
    <property type="entry name" value="zf-RING_2"/>
    <property type="match status" value="1"/>
</dbReference>
<dbReference type="Gene3D" id="3.30.40.10">
    <property type="entry name" value="Zinc/RING finger domain, C3HC4 (zinc finger)"/>
    <property type="match status" value="1"/>
</dbReference>
<dbReference type="InterPro" id="IPR001841">
    <property type="entry name" value="Znf_RING"/>
</dbReference>
<organism evidence="8 9">
    <name type="scientific">Musa acuminata subsp. malaccensis</name>
    <name type="common">Wild banana</name>
    <name type="synonym">Musa malaccensis</name>
    <dbReference type="NCBI Taxonomy" id="214687"/>
    <lineage>
        <taxon>Eukaryota</taxon>
        <taxon>Viridiplantae</taxon>
        <taxon>Streptophyta</taxon>
        <taxon>Embryophyta</taxon>
        <taxon>Tracheophyta</taxon>
        <taxon>Spermatophyta</taxon>
        <taxon>Magnoliopsida</taxon>
        <taxon>Liliopsida</taxon>
        <taxon>Zingiberales</taxon>
        <taxon>Musaceae</taxon>
        <taxon>Musa</taxon>
    </lineage>
</organism>
<gene>
    <name evidence="7" type="ORF">GSMUA_287940.1</name>
</gene>
<feature type="domain" description="RING-type" evidence="6">
    <location>
        <begin position="62"/>
        <end position="105"/>
    </location>
</feature>
<dbReference type="EMBL" id="HG996466">
    <property type="protein sequence ID" value="CAG1858499.1"/>
    <property type="molecule type" value="Genomic_DNA"/>
</dbReference>
<dbReference type="EnsemblPlants" id="Ma01_t04100.1">
    <property type="protein sequence ID" value="Ma01_p04100.1"/>
    <property type="gene ID" value="Ma01_g04100"/>
</dbReference>
<evidence type="ECO:0000256" key="3">
    <source>
        <dbReference type="ARBA" id="ARBA00022833"/>
    </source>
</evidence>
<keyword evidence="1" id="KW-0479">Metal-binding</keyword>
<dbReference type="Gramene" id="Ma01_t04100.1">
    <property type="protein sequence ID" value="Ma01_p04100.1"/>
    <property type="gene ID" value="Ma01_g04100"/>
</dbReference>